<sequence>MEDIRPAYMRKGSPQKGKLHFVLFSFKSYLLAERRTGLEDFFYKYSKNFILERRAANFRLPRLISIWPNGASPQHTKDSTLGLKKILKGEFYFQNKLNRVSDLEAFHLASRILADKSNHND</sequence>
<reference evidence="1 2" key="1">
    <citation type="submission" date="2021-06" db="EMBL/GenBank/DDBJ databases">
        <title>Caerostris extrusa draft genome.</title>
        <authorList>
            <person name="Kono N."/>
            <person name="Arakawa K."/>
        </authorList>
    </citation>
    <scope>NUCLEOTIDE SEQUENCE [LARGE SCALE GENOMIC DNA]</scope>
</reference>
<evidence type="ECO:0000313" key="2">
    <source>
        <dbReference type="Proteomes" id="UP001054945"/>
    </source>
</evidence>
<dbReference type="Proteomes" id="UP001054945">
    <property type="component" value="Unassembled WGS sequence"/>
</dbReference>
<proteinExistence type="predicted"/>
<dbReference type="EMBL" id="BPLR01005031">
    <property type="protein sequence ID" value="GIX99336.1"/>
    <property type="molecule type" value="Genomic_DNA"/>
</dbReference>
<accession>A0AAV4PT58</accession>
<evidence type="ECO:0000313" key="1">
    <source>
        <dbReference type="EMBL" id="GIX99336.1"/>
    </source>
</evidence>
<name>A0AAV4PT58_CAEEX</name>
<protein>
    <submittedName>
        <fullName evidence="1">Uncharacterized protein</fullName>
    </submittedName>
</protein>
<dbReference type="AlphaFoldDB" id="A0AAV4PT58"/>
<organism evidence="1 2">
    <name type="scientific">Caerostris extrusa</name>
    <name type="common">Bark spider</name>
    <name type="synonym">Caerostris bankana</name>
    <dbReference type="NCBI Taxonomy" id="172846"/>
    <lineage>
        <taxon>Eukaryota</taxon>
        <taxon>Metazoa</taxon>
        <taxon>Ecdysozoa</taxon>
        <taxon>Arthropoda</taxon>
        <taxon>Chelicerata</taxon>
        <taxon>Arachnida</taxon>
        <taxon>Araneae</taxon>
        <taxon>Araneomorphae</taxon>
        <taxon>Entelegynae</taxon>
        <taxon>Araneoidea</taxon>
        <taxon>Araneidae</taxon>
        <taxon>Caerostris</taxon>
    </lineage>
</organism>
<gene>
    <name evidence="1" type="ORF">CEXT_355861</name>
</gene>
<keyword evidence="2" id="KW-1185">Reference proteome</keyword>
<comment type="caution">
    <text evidence="1">The sequence shown here is derived from an EMBL/GenBank/DDBJ whole genome shotgun (WGS) entry which is preliminary data.</text>
</comment>